<evidence type="ECO:0000256" key="1">
    <source>
        <dbReference type="ARBA" id="ARBA00022741"/>
    </source>
</evidence>
<keyword evidence="2" id="KW-0378">Hydrolase</keyword>
<evidence type="ECO:0000256" key="4">
    <source>
        <dbReference type="SAM" id="MobiDB-lite"/>
    </source>
</evidence>
<organism evidence="6 7">
    <name type="scientific">Flexivirga caeni</name>
    <dbReference type="NCBI Taxonomy" id="2294115"/>
    <lineage>
        <taxon>Bacteria</taxon>
        <taxon>Bacillati</taxon>
        <taxon>Actinomycetota</taxon>
        <taxon>Actinomycetes</taxon>
        <taxon>Micrococcales</taxon>
        <taxon>Dermacoccaceae</taxon>
        <taxon>Flexivirga</taxon>
    </lineage>
</organism>
<dbReference type="GO" id="GO:0016787">
    <property type="term" value="F:hydrolase activity"/>
    <property type="evidence" value="ECO:0007669"/>
    <property type="project" value="UniProtKB-KW"/>
</dbReference>
<dbReference type="Gene3D" id="2.40.100.10">
    <property type="entry name" value="Cyclophilin-like"/>
    <property type="match status" value="1"/>
</dbReference>
<dbReference type="AlphaFoldDB" id="A0A3M9M7J7"/>
<dbReference type="InterPro" id="IPR010016">
    <property type="entry name" value="PxpB"/>
</dbReference>
<protein>
    <submittedName>
        <fullName evidence="6">Carboxyltransferase domain-containing protein</fullName>
    </submittedName>
</protein>
<dbReference type="InterPro" id="IPR003833">
    <property type="entry name" value="CT_C_D"/>
</dbReference>
<sequence length="244" mass="26330">MGTHLVPLPWPAQSARHWPRRASKSGRSPMEPDLRVLPYGRRAMLVELPDARTRRAVTRTLQDHTVPGVDVVPAESTILLDISDPAVPDDAARALLADARRMVDALDLAALPPEEVRGGTPVTIDVQYHGPDLAEVAELFGGSVDAFIDWHTATPWMVEFLGFMPGFGYLTRPDHAERVARRESPRSVIPAGSVGLAGSYCGIYPGTSPGGWQLIGHTDTVLFDPSGAGALLRATDSVQFRAGR</sequence>
<evidence type="ECO:0000313" key="7">
    <source>
        <dbReference type="Proteomes" id="UP000271678"/>
    </source>
</evidence>
<keyword evidence="7" id="KW-1185">Reference proteome</keyword>
<evidence type="ECO:0000313" key="6">
    <source>
        <dbReference type="EMBL" id="RNI21544.1"/>
    </source>
</evidence>
<proteinExistence type="predicted"/>
<gene>
    <name evidence="6" type="ORF">EFY87_10260</name>
</gene>
<comment type="caution">
    <text evidence="6">The sequence shown here is derived from an EMBL/GenBank/DDBJ whole genome shotgun (WGS) entry which is preliminary data.</text>
</comment>
<name>A0A3M9M7J7_9MICO</name>
<reference evidence="6 7" key="1">
    <citation type="submission" date="2018-11" db="EMBL/GenBank/DDBJ databases">
        <title>Draft genome of Simplicispira Flexivirga sp. BO-16.</title>
        <authorList>
            <person name="Im W.T."/>
        </authorList>
    </citation>
    <scope>NUCLEOTIDE SEQUENCE [LARGE SCALE GENOMIC DNA]</scope>
    <source>
        <strain evidence="6 7">BO-16</strain>
    </source>
</reference>
<dbReference type="Pfam" id="PF02682">
    <property type="entry name" value="CT_C_D"/>
    <property type="match status" value="1"/>
</dbReference>
<keyword evidence="1" id="KW-0547">Nucleotide-binding</keyword>
<dbReference type="Proteomes" id="UP000271678">
    <property type="component" value="Unassembled WGS sequence"/>
</dbReference>
<dbReference type="SMART" id="SM00796">
    <property type="entry name" value="AHS1"/>
    <property type="match status" value="1"/>
</dbReference>
<dbReference type="SUPFAM" id="SSF50891">
    <property type="entry name" value="Cyclophilin-like"/>
    <property type="match status" value="1"/>
</dbReference>
<dbReference type="GO" id="GO:0016740">
    <property type="term" value="F:transferase activity"/>
    <property type="evidence" value="ECO:0007669"/>
    <property type="project" value="UniProtKB-KW"/>
</dbReference>
<feature type="domain" description="Carboxyltransferase" evidence="5">
    <location>
        <begin position="34"/>
        <end position="232"/>
    </location>
</feature>
<dbReference type="PANTHER" id="PTHR34698">
    <property type="entry name" value="5-OXOPROLINASE SUBUNIT B"/>
    <property type="match status" value="1"/>
</dbReference>
<accession>A0A3M9M7J7</accession>
<evidence type="ECO:0000256" key="2">
    <source>
        <dbReference type="ARBA" id="ARBA00022801"/>
    </source>
</evidence>
<evidence type="ECO:0000259" key="5">
    <source>
        <dbReference type="SMART" id="SM00796"/>
    </source>
</evidence>
<dbReference type="PANTHER" id="PTHR34698:SF2">
    <property type="entry name" value="5-OXOPROLINASE SUBUNIT B"/>
    <property type="match status" value="1"/>
</dbReference>
<keyword evidence="6" id="KW-0808">Transferase</keyword>
<dbReference type="InterPro" id="IPR029000">
    <property type="entry name" value="Cyclophilin-like_dom_sf"/>
</dbReference>
<evidence type="ECO:0000256" key="3">
    <source>
        <dbReference type="ARBA" id="ARBA00022840"/>
    </source>
</evidence>
<keyword evidence="3" id="KW-0067">ATP-binding</keyword>
<dbReference type="EMBL" id="RJJQ01000010">
    <property type="protein sequence ID" value="RNI21544.1"/>
    <property type="molecule type" value="Genomic_DNA"/>
</dbReference>
<feature type="region of interest" description="Disordered" evidence="4">
    <location>
        <begin position="14"/>
        <end position="34"/>
    </location>
</feature>
<dbReference type="GO" id="GO:0005524">
    <property type="term" value="F:ATP binding"/>
    <property type="evidence" value="ECO:0007669"/>
    <property type="project" value="UniProtKB-KW"/>
</dbReference>
<dbReference type="Gene3D" id="3.30.1360.40">
    <property type="match status" value="1"/>
</dbReference>